<evidence type="ECO:0000313" key="2">
    <source>
        <dbReference type="Proteomes" id="UP000827986"/>
    </source>
</evidence>
<dbReference type="AlphaFoldDB" id="A0A9D3XK09"/>
<keyword evidence="2" id="KW-1185">Reference proteome</keyword>
<comment type="caution">
    <text evidence="1">The sequence shown here is derived from an EMBL/GenBank/DDBJ whole genome shotgun (WGS) entry which is preliminary data.</text>
</comment>
<reference evidence="1" key="1">
    <citation type="submission" date="2021-09" db="EMBL/GenBank/DDBJ databases">
        <title>The genome of Mauremys mutica provides insights into the evolution of semi-aquatic lifestyle.</title>
        <authorList>
            <person name="Gong S."/>
            <person name="Gao Y."/>
        </authorList>
    </citation>
    <scope>NUCLEOTIDE SEQUENCE</scope>
    <source>
        <strain evidence="1">MM-2020</strain>
        <tissue evidence="1">Muscle</tissue>
    </source>
</reference>
<evidence type="ECO:0000313" key="1">
    <source>
        <dbReference type="EMBL" id="KAH1181999.1"/>
    </source>
</evidence>
<name>A0A9D3XK09_9SAUR</name>
<gene>
    <name evidence="1" type="ORF">KIL84_009753</name>
</gene>
<proteinExistence type="predicted"/>
<accession>A0A9D3XK09</accession>
<dbReference type="Proteomes" id="UP000827986">
    <property type="component" value="Unassembled WGS sequence"/>
</dbReference>
<organism evidence="1 2">
    <name type="scientific">Mauremys mutica</name>
    <name type="common">yellowpond turtle</name>
    <dbReference type="NCBI Taxonomy" id="74926"/>
    <lineage>
        <taxon>Eukaryota</taxon>
        <taxon>Metazoa</taxon>
        <taxon>Chordata</taxon>
        <taxon>Craniata</taxon>
        <taxon>Vertebrata</taxon>
        <taxon>Euteleostomi</taxon>
        <taxon>Archelosauria</taxon>
        <taxon>Testudinata</taxon>
        <taxon>Testudines</taxon>
        <taxon>Cryptodira</taxon>
        <taxon>Durocryptodira</taxon>
        <taxon>Testudinoidea</taxon>
        <taxon>Geoemydidae</taxon>
        <taxon>Geoemydinae</taxon>
        <taxon>Mauremys</taxon>
    </lineage>
</organism>
<sequence length="69" mass="7927">MLQARVKVQGQNYMEEAYPEPALAMPIAKQAHGKTKWNPQIQVLPDTGVLETWLQMQILWLRPISDPPM</sequence>
<dbReference type="EMBL" id="JAHDVG010000467">
    <property type="protein sequence ID" value="KAH1181999.1"/>
    <property type="molecule type" value="Genomic_DNA"/>
</dbReference>
<protein>
    <submittedName>
        <fullName evidence="1">Uncharacterized protein</fullName>
    </submittedName>
</protein>